<protein>
    <recommendedName>
        <fullName evidence="3">Cytoplasmic tRNA 2-thiolation protein 2</fullName>
    </recommendedName>
</protein>
<dbReference type="GO" id="GO:0016783">
    <property type="term" value="F:sulfurtransferase activity"/>
    <property type="evidence" value="ECO:0007669"/>
    <property type="project" value="TreeGrafter"/>
</dbReference>
<keyword evidence="1 3" id="KW-0963">Cytoplasm</keyword>
<dbReference type="Proteomes" id="UP001237642">
    <property type="component" value="Unassembled WGS sequence"/>
</dbReference>
<dbReference type="InterPro" id="IPR019407">
    <property type="entry name" value="CTU2"/>
</dbReference>
<dbReference type="PANTHER" id="PTHR20882:SF14">
    <property type="entry name" value="CYTOPLASMIC TRNA 2-THIOLATION PROTEIN 2"/>
    <property type="match status" value="1"/>
</dbReference>
<dbReference type="InterPro" id="IPR014729">
    <property type="entry name" value="Rossmann-like_a/b/a_fold"/>
</dbReference>
<dbReference type="AlphaFoldDB" id="A0AAD8MUS0"/>
<dbReference type="GO" id="GO:0002143">
    <property type="term" value="P:tRNA wobble position uridine thiolation"/>
    <property type="evidence" value="ECO:0007669"/>
    <property type="project" value="TreeGrafter"/>
</dbReference>
<dbReference type="GO" id="GO:0016779">
    <property type="term" value="F:nucleotidyltransferase activity"/>
    <property type="evidence" value="ECO:0007669"/>
    <property type="project" value="UniProtKB-UniRule"/>
</dbReference>
<dbReference type="EMBL" id="JAUIZM010000005">
    <property type="protein sequence ID" value="KAK1384603.1"/>
    <property type="molecule type" value="Genomic_DNA"/>
</dbReference>
<accession>A0AAD8MUS0</accession>
<reference evidence="4" key="2">
    <citation type="submission" date="2023-05" db="EMBL/GenBank/DDBJ databases">
        <authorList>
            <person name="Schelkunov M.I."/>
        </authorList>
    </citation>
    <scope>NUCLEOTIDE SEQUENCE</scope>
    <source>
        <strain evidence="4">Hsosn_3</strain>
        <tissue evidence="4">Leaf</tissue>
    </source>
</reference>
<comment type="pathway">
    <text evidence="3">tRNA modification; 5-methoxycarbonylmethyl-2-thiouridine-tRNA biosynthesis.</text>
</comment>
<evidence type="ECO:0000313" key="5">
    <source>
        <dbReference type="Proteomes" id="UP001237642"/>
    </source>
</evidence>
<comment type="subcellular location">
    <subcellularLocation>
        <location evidence="3">Cytoplasm</location>
    </subcellularLocation>
</comment>
<comment type="caution">
    <text evidence="4">The sequence shown here is derived from an EMBL/GenBank/DDBJ whole genome shotgun (WGS) entry which is preliminary data.</text>
</comment>
<sequence>MACNATGGCESGCYKDENESTNGVLPSVTNSTNNPLPNLCLKCKSSEIIACAVNGGTNMKLCAECFRGNLYGKFKFAVTANAMISPSDNVLVAFSGGTSSRVALQFVHEMQVKSQKNFDASRDRSLPVFGVGVAFVDESAFHRFPSNELDKEIEAMKVVVDELSPPTKTFHVIPIESICSSNSNSARDDLNELLSAVSDKTGKEDLVVQLRMLSLQKTALENGYTKLVLGSCTSRIACHVIASTVKGQGYSLAADIQYVDARLEIPVVLPLRDCTSQELNMLCKLDSLKTLELYNGSRAGINGLISSFVKLLQEENPSRECTIVRTAAKLTPFHFNKIPEEADDCNLQLASQRRRKKFNLKSNELLPPESYCPICSSPLDKNSISSLDLENGHTSHESFGSRCCSSCQFQILPKETLHMEHFYSLLPQSITDRAKDGSCRNQRSIREQIQDCLLSDNEDGT</sequence>
<proteinExistence type="inferred from homology"/>
<evidence type="ECO:0000256" key="2">
    <source>
        <dbReference type="ARBA" id="ARBA00022694"/>
    </source>
</evidence>
<organism evidence="4 5">
    <name type="scientific">Heracleum sosnowskyi</name>
    <dbReference type="NCBI Taxonomy" id="360622"/>
    <lineage>
        <taxon>Eukaryota</taxon>
        <taxon>Viridiplantae</taxon>
        <taxon>Streptophyta</taxon>
        <taxon>Embryophyta</taxon>
        <taxon>Tracheophyta</taxon>
        <taxon>Spermatophyta</taxon>
        <taxon>Magnoliopsida</taxon>
        <taxon>eudicotyledons</taxon>
        <taxon>Gunneridae</taxon>
        <taxon>Pentapetalae</taxon>
        <taxon>asterids</taxon>
        <taxon>campanulids</taxon>
        <taxon>Apiales</taxon>
        <taxon>Apiaceae</taxon>
        <taxon>Apioideae</taxon>
        <taxon>apioid superclade</taxon>
        <taxon>Tordylieae</taxon>
        <taxon>Tordyliinae</taxon>
        <taxon>Heracleum</taxon>
    </lineage>
</organism>
<evidence type="ECO:0000256" key="3">
    <source>
        <dbReference type="HAMAP-Rule" id="MF_03054"/>
    </source>
</evidence>
<keyword evidence="2 3" id="KW-0819">tRNA processing</keyword>
<dbReference type="HAMAP" id="MF_03054">
    <property type="entry name" value="CTU2"/>
    <property type="match status" value="1"/>
</dbReference>
<dbReference type="GO" id="GO:0032447">
    <property type="term" value="P:protein urmylation"/>
    <property type="evidence" value="ECO:0007669"/>
    <property type="project" value="UniProtKB-UniRule"/>
</dbReference>
<dbReference type="GO" id="GO:0005829">
    <property type="term" value="C:cytosol"/>
    <property type="evidence" value="ECO:0007669"/>
    <property type="project" value="TreeGrafter"/>
</dbReference>
<dbReference type="PANTHER" id="PTHR20882">
    <property type="entry name" value="CYTOPLASMIC TRNA 2-THIOLATION PROTEIN 2"/>
    <property type="match status" value="1"/>
</dbReference>
<dbReference type="GO" id="GO:0000049">
    <property type="term" value="F:tRNA binding"/>
    <property type="evidence" value="ECO:0007669"/>
    <property type="project" value="InterPro"/>
</dbReference>
<name>A0AAD8MUS0_9APIA</name>
<dbReference type="SUPFAM" id="SSF52402">
    <property type="entry name" value="Adenine nucleotide alpha hydrolases-like"/>
    <property type="match status" value="1"/>
</dbReference>
<gene>
    <name evidence="4" type="ORF">POM88_022338</name>
</gene>
<comment type="function">
    <text evidence="3">Plays a central role in 2-thiolation of mcm(5)S(2)U at tRNA wobble positions of tRNA(Lys), tRNA(Glu) and tRNA(Gln). May act by forming a heterodimer with NCS6/CTU1 that ligates sulfur from thiocarboxylated URM1 onto the uridine of tRNAs at wobble position.</text>
</comment>
<reference evidence="4" key="1">
    <citation type="submission" date="2023-02" db="EMBL/GenBank/DDBJ databases">
        <title>Genome of toxic invasive species Heracleum sosnowskyi carries increased number of genes despite the absence of recent whole-genome duplications.</title>
        <authorList>
            <person name="Schelkunov M."/>
            <person name="Shtratnikova V."/>
            <person name="Makarenko M."/>
            <person name="Klepikova A."/>
            <person name="Omelchenko D."/>
            <person name="Novikova G."/>
            <person name="Obukhova E."/>
            <person name="Bogdanov V."/>
            <person name="Penin A."/>
            <person name="Logacheva M."/>
        </authorList>
    </citation>
    <scope>NUCLEOTIDE SEQUENCE</scope>
    <source>
        <strain evidence="4">Hsosn_3</strain>
        <tissue evidence="4">Leaf</tissue>
    </source>
</reference>
<keyword evidence="5" id="KW-1185">Reference proteome</keyword>
<comment type="similarity">
    <text evidence="3">Belongs to the CTU2/NCS2 family.</text>
</comment>
<evidence type="ECO:0000313" key="4">
    <source>
        <dbReference type="EMBL" id="KAK1384603.1"/>
    </source>
</evidence>
<dbReference type="Gene3D" id="3.40.50.620">
    <property type="entry name" value="HUPs"/>
    <property type="match status" value="1"/>
</dbReference>
<evidence type="ECO:0000256" key="1">
    <source>
        <dbReference type="ARBA" id="ARBA00022490"/>
    </source>
</evidence>